<dbReference type="EMBL" id="LGTC01000001">
    <property type="protein sequence ID" value="KNY27851.1"/>
    <property type="molecule type" value="Genomic_DNA"/>
</dbReference>
<gene>
    <name evidence="1" type="ORF">Bccel_3122</name>
</gene>
<accession>A0A0L6JPT3</accession>
<organism evidence="1 2">
    <name type="scientific">Pseudobacteroides cellulosolvens ATCC 35603 = DSM 2933</name>
    <dbReference type="NCBI Taxonomy" id="398512"/>
    <lineage>
        <taxon>Bacteria</taxon>
        <taxon>Bacillati</taxon>
        <taxon>Bacillota</taxon>
        <taxon>Clostridia</taxon>
        <taxon>Eubacteriales</taxon>
        <taxon>Oscillospiraceae</taxon>
        <taxon>Pseudobacteroides</taxon>
    </lineage>
</organism>
<proteinExistence type="predicted"/>
<dbReference type="Proteomes" id="UP000036923">
    <property type="component" value="Unassembled WGS sequence"/>
</dbReference>
<dbReference type="eggNOG" id="ENOG5030X6R">
    <property type="taxonomic scope" value="Bacteria"/>
</dbReference>
<comment type="caution">
    <text evidence="1">The sequence shown here is derived from an EMBL/GenBank/DDBJ whole genome shotgun (WGS) entry which is preliminary data.</text>
</comment>
<name>A0A0L6JPT3_9FIRM</name>
<reference evidence="2" key="1">
    <citation type="submission" date="2015-07" db="EMBL/GenBank/DDBJ databases">
        <title>Near-Complete Genome Sequence of the Cellulolytic Bacterium Bacteroides (Pseudobacteroides) cellulosolvens ATCC 35603.</title>
        <authorList>
            <person name="Dassa B."/>
            <person name="Utturkar S.M."/>
            <person name="Klingeman D.M."/>
            <person name="Hurt R.A."/>
            <person name="Keller M."/>
            <person name="Xu J."/>
            <person name="Reddy Y.H.K."/>
            <person name="Borovok I."/>
            <person name="Grinberg I.R."/>
            <person name="Lamed R."/>
            <person name="Zhivin O."/>
            <person name="Bayer E.A."/>
            <person name="Brown S.D."/>
        </authorList>
    </citation>
    <scope>NUCLEOTIDE SEQUENCE [LARGE SCALE GENOMIC DNA]</scope>
    <source>
        <strain evidence="2">DSM 2933</strain>
    </source>
</reference>
<dbReference type="OrthoDB" id="2067266at2"/>
<evidence type="ECO:0000313" key="2">
    <source>
        <dbReference type="Proteomes" id="UP000036923"/>
    </source>
</evidence>
<dbReference type="STRING" id="398512.Bccel_3122"/>
<evidence type="ECO:0000313" key="1">
    <source>
        <dbReference type="EMBL" id="KNY27851.1"/>
    </source>
</evidence>
<sequence length="101" mass="11789">MQPKKITFINQNGRTELWCKLNSLPLKEEKIIEKSIELFNDPEPCIIHRSFVIKKMLMEISEYLEEVLPEGKGQIMCDKIPNSVRELMCISNDVLILQLDL</sequence>
<dbReference type="RefSeq" id="WP_036942010.1">
    <property type="nucleotide sequence ID" value="NZ_JQKC01000017.1"/>
</dbReference>
<dbReference type="AlphaFoldDB" id="A0A0L6JPT3"/>
<keyword evidence="2" id="KW-1185">Reference proteome</keyword>
<protein>
    <submittedName>
        <fullName evidence="1">Uncharacterized protein</fullName>
    </submittedName>
</protein>